<dbReference type="EMBL" id="CP001798">
    <property type="protein sequence ID" value="ADE16212.1"/>
    <property type="molecule type" value="Genomic_DNA"/>
</dbReference>
<dbReference type="HOGENOM" id="CLU_2602429_0_0_6"/>
<accession>D5BZW5</accession>
<sequence>MSPRPHWAELPALDLALEEREQELKVLLDSPKTYVYVAGQERIQALLDKALSHIMGAKEKWERRKAELIAGRRWVELIY</sequence>
<evidence type="ECO:0000313" key="1">
    <source>
        <dbReference type="EMBL" id="ADE16212.1"/>
    </source>
</evidence>
<dbReference type="KEGG" id="nhl:Nhal_3160"/>
<dbReference type="eggNOG" id="COG0369">
    <property type="taxonomic scope" value="Bacteria"/>
</dbReference>
<organism evidence="1 2">
    <name type="scientific">Nitrosococcus halophilus (strain Nc4)</name>
    <dbReference type="NCBI Taxonomy" id="472759"/>
    <lineage>
        <taxon>Bacteria</taxon>
        <taxon>Pseudomonadati</taxon>
        <taxon>Pseudomonadota</taxon>
        <taxon>Gammaproteobacteria</taxon>
        <taxon>Chromatiales</taxon>
        <taxon>Chromatiaceae</taxon>
        <taxon>Nitrosococcus</taxon>
    </lineage>
</organism>
<proteinExistence type="predicted"/>
<dbReference type="AlphaFoldDB" id="D5BZW5"/>
<gene>
    <name evidence="1" type="ordered locus">Nhal_3160</name>
</gene>
<dbReference type="Proteomes" id="UP000001844">
    <property type="component" value="Chromosome"/>
</dbReference>
<name>D5BZW5_NITHN</name>
<dbReference type="OrthoDB" id="9796486at2"/>
<reference evidence="2" key="1">
    <citation type="submission" date="2010-04" db="EMBL/GenBank/DDBJ databases">
        <title>Complete genome sequence of Nitrosococcus halophilus Nc4, a salt-adapted, aerobic obligate ammonia-oxidizing sulfur purple bacterium.</title>
        <authorList>
            <consortium name="US DOE Joint Genome Institute"/>
            <person name="Campbell M.A."/>
            <person name="Malfatti S.A."/>
            <person name="Chain P.S.G."/>
            <person name="Heidelberg J.F."/>
            <person name="Ward B.B."/>
            <person name="Klotz M.G."/>
        </authorList>
    </citation>
    <scope>NUCLEOTIDE SEQUENCE [LARGE SCALE GENOMIC DNA]</scope>
    <source>
        <strain evidence="2">Nc4</strain>
    </source>
</reference>
<keyword evidence="2" id="KW-1185">Reference proteome</keyword>
<evidence type="ECO:0000313" key="2">
    <source>
        <dbReference type="Proteomes" id="UP000001844"/>
    </source>
</evidence>
<dbReference type="STRING" id="472759.Nhal_3160"/>
<protein>
    <submittedName>
        <fullName evidence="1">Uncharacterized protein</fullName>
    </submittedName>
</protein>
<dbReference type="RefSeq" id="WP_013034062.1">
    <property type="nucleotide sequence ID" value="NC_013960.1"/>
</dbReference>